<reference evidence="2 3" key="1">
    <citation type="submission" date="2019-02" db="EMBL/GenBank/DDBJ databases">
        <title>Deep-cultivation of Planctomycetes and their phenomic and genomic characterization uncovers novel biology.</title>
        <authorList>
            <person name="Wiegand S."/>
            <person name="Jogler M."/>
            <person name="Boedeker C."/>
            <person name="Pinto D."/>
            <person name="Vollmers J."/>
            <person name="Rivas-Marin E."/>
            <person name="Kohn T."/>
            <person name="Peeters S.H."/>
            <person name="Heuer A."/>
            <person name="Rast P."/>
            <person name="Oberbeckmann S."/>
            <person name="Bunk B."/>
            <person name="Jeske O."/>
            <person name="Meyerdierks A."/>
            <person name="Storesund J.E."/>
            <person name="Kallscheuer N."/>
            <person name="Luecker S."/>
            <person name="Lage O.M."/>
            <person name="Pohl T."/>
            <person name="Merkel B.J."/>
            <person name="Hornburger P."/>
            <person name="Mueller R.-W."/>
            <person name="Bruemmer F."/>
            <person name="Labrenz M."/>
            <person name="Spormann A.M."/>
            <person name="Op den Camp H."/>
            <person name="Overmann J."/>
            <person name="Amann R."/>
            <person name="Jetten M.S.M."/>
            <person name="Mascher T."/>
            <person name="Medema M.H."/>
            <person name="Devos D.P."/>
            <person name="Kaster A.-K."/>
            <person name="Ovreas L."/>
            <person name="Rohde M."/>
            <person name="Galperin M.Y."/>
            <person name="Jogler C."/>
        </authorList>
    </citation>
    <scope>NUCLEOTIDE SEQUENCE [LARGE SCALE GENOMIC DNA]</scope>
    <source>
        <strain evidence="2 3">Pan181</strain>
    </source>
</reference>
<feature type="chain" id="PRO_5021737667" description="PEP-CTERM protein-sorting domain-containing protein" evidence="1">
    <location>
        <begin position="23"/>
        <end position="274"/>
    </location>
</feature>
<gene>
    <name evidence="2" type="ORF">Pan181_00070</name>
</gene>
<evidence type="ECO:0000313" key="3">
    <source>
        <dbReference type="Proteomes" id="UP000315750"/>
    </source>
</evidence>
<accession>A0A518AGK6</accession>
<organism evidence="2 3">
    <name type="scientific">Aeoliella mucimassa</name>
    <dbReference type="NCBI Taxonomy" id="2527972"/>
    <lineage>
        <taxon>Bacteria</taxon>
        <taxon>Pseudomonadati</taxon>
        <taxon>Planctomycetota</taxon>
        <taxon>Planctomycetia</taxon>
        <taxon>Pirellulales</taxon>
        <taxon>Lacipirellulaceae</taxon>
        <taxon>Aeoliella</taxon>
    </lineage>
</organism>
<sequence length="274" mass="28942" precursor="true">MNLSILRVALVCLVGGAIASFANESLAHGGGGDIALFQTDGQVDVGFAVLDDNDEEQEYFDPTVSVFQAVLIPHTPSSGLLGVPYTFATQEPGFDANEGSLPALANMYANVSDVWYWDGSGELDFQPASTVQVTGGYAPMPQDTDIDGGHHSHPWFGVVGDSDVPNGIYLAKATVSIDTLEESDPYYLVTLKDDTLYTGNAESDANNGVAVGELVREYLDGTLAEAPVYQGTDYTFYADAVSFARTLPVPEPTSGLLLTAAGLAVAIGSRMRRA</sequence>
<dbReference type="AlphaFoldDB" id="A0A518AGK6"/>
<keyword evidence="1" id="KW-0732">Signal</keyword>
<keyword evidence="3" id="KW-1185">Reference proteome</keyword>
<name>A0A518AGK6_9BACT</name>
<dbReference type="Proteomes" id="UP000315750">
    <property type="component" value="Chromosome"/>
</dbReference>
<proteinExistence type="predicted"/>
<evidence type="ECO:0008006" key="4">
    <source>
        <dbReference type="Google" id="ProtNLM"/>
    </source>
</evidence>
<protein>
    <recommendedName>
        <fullName evidence="4">PEP-CTERM protein-sorting domain-containing protein</fullName>
    </recommendedName>
</protein>
<evidence type="ECO:0000256" key="1">
    <source>
        <dbReference type="SAM" id="SignalP"/>
    </source>
</evidence>
<dbReference type="EMBL" id="CP036278">
    <property type="protein sequence ID" value="QDU53829.1"/>
    <property type="molecule type" value="Genomic_DNA"/>
</dbReference>
<feature type="signal peptide" evidence="1">
    <location>
        <begin position="1"/>
        <end position="22"/>
    </location>
</feature>
<dbReference type="KEGG" id="amuc:Pan181_00070"/>
<evidence type="ECO:0000313" key="2">
    <source>
        <dbReference type="EMBL" id="QDU53829.1"/>
    </source>
</evidence>